<gene>
    <name evidence="2" type="ORF">Gotri_015025</name>
</gene>
<keyword evidence="1" id="KW-0472">Membrane</keyword>
<dbReference type="AlphaFoldDB" id="A0A7J9DZK2"/>
<keyword evidence="3" id="KW-1185">Reference proteome</keyword>
<reference evidence="2 3" key="1">
    <citation type="journal article" date="2019" name="Genome Biol. Evol.">
        <title>Insights into the evolution of the New World diploid cottons (Gossypium, subgenus Houzingenia) based on genome sequencing.</title>
        <authorList>
            <person name="Grover C.E."/>
            <person name="Arick M.A. 2nd"/>
            <person name="Thrash A."/>
            <person name="Conover J.L."/>
            <person name="Sanders W.S."/>
            <person name="Peterson D.G."/>
            <person name="Frelichowski J.E."/>
            <person name="Scheffler J.A."/>
            <person name="Scheffler B.E."/>
            <person name="Wendel J.F."/>
        </authorList>
    </citation>
    <scope>NUCLEOTIDE SEQUENCE [LARGE SCALE GENOMIC DNA]</scope>
    <source>
        <strain evidence="2">8</strain>
        <tissue evidence="2">Leaf</tissue>
    </source>
</reference>
<evidence type="ECO:0000313" key="2">
    <source>
        <dbReference type="EMBL" id="MBA0765924.1"/>
    </source>
</evidence>
<keyword evidence="1" id="KW-1133">Transmembrane helix</keyword>
<proteinExistence type="predicted"/>
<feature type="transmembrane region" description="Helical" evidence="1">
    <location>
        <begin position="67"/>
        <end position="86"/>
    </location>
</feature>
<dbReference type="Proteomes" id="UP000593568">
    <property type="component" value="Unassembled WGS sequence"/>
</dbReference>
<evidence type="ECO:0000313" key="3">
    <source>
        <dbReference type="Proteomes" id="UP000593568"/>
    </source>
</evidence>
<evidence type="ECO:0000256" key="1">
    <source>
        <dbReference type="SAM" id="Phobius"/>
    </source>
</evidence>
<comment type="caution">
    <text evidence="2">The sequence shown here is derived from an EMBL/GenBank/DDBJ whole genome shotgun (WGS) entry which is preliminary data.</text>
</comment>
<accession>A0A7J9DZK2</accession>
<sequence>MQDHNQSGCSEELLTESSQEPYNRKLMRAYNGTLFQAIVCLQHMQDHNQYGNPVSIEFHLFKRDLILVRYIWICVQYLYMAIIHFTNNNIQFKTFKYTI</sequence>
<name>A0A7J9DZK2_9ROSI</name>
<protein>
    <submittedName>
        <fullName evidence="2">Uncharacterized protein</fullName>
    </submittedName>
</protein>
<dbReference type="EMBL" id="JABEZW010000005">
    <property type="protein sequence ID" value="MBA0765924.1"/>
    <property type="molecule type" value="Genomic_DNA"/>
</dbReference>
<organism evidence="2 3">
    <name type="scientific">Gossypium trilobum</name>
    <dbReference type="NCBI Taxonomy" id="34281"/>
    <lineage>
        <taxon>Eukaryota</taxon>
        <taxon>Viridiplantae</taxon>
        <taxon>Streptophyta</taxon>
        <taxon>Embryophyta</taxon>
        <taxon>Tracheophyta</taxon>
        <taxon>Spermatophyta</taxon>
        <taxon>Magnoliopsida</taxon>
        <taxon>eudicotyledons</taxon>
        <taxon>Gunneridae</taxon>
        <taxon>Pentapetalae</taxon>
        <taxon>rosids</taxon>
        <taxon>malvids</taxon>
        <taxon>Malvales</taxon>
        <taxon>Malvaceae</taxon>
        <taxon>Malvoideae</taxon>
        <taxon>Gossypium</taxon>
    </lineage>
</organism>
<keyword evidence="1" id="KW-0812">Transmembrane</keyword>